<dbReference type="CDD" id="cd03801">
    <property type="entry name" value="GT4_PimA-like"/>
    <property type="match status" value="1"/>
</dbReference>
<dbReference type="SUPFAM" id="SSF53756">
    <property type="entry name" value="UDP-Glycosyltransferase/glycogen phosphorylase"/>
    <property type="match status" value="1"/>
</dbReference>
<protein>
    <submittedName>
        <fullName evidence="2">UDP-glucose:(Heptosyl)LPS alpha-1,3-glucosyltransferase</fullName>
    </submittedName>
</protein>
<dbReference type="InterPro" id="IPR001296">
    <property type="entry name" value="Glyco_trans_1"/>
</dbReference>
<keyword evidence="2" id="KW-0808">Transferase</keyword>
<dbReference type="GO" id="GO:1901135">
    <property type="term" value="P:carbohydrate derivative metabolic process"/>
    <property type="evidence" value="ECO:0007669"/>
    <property type="project" value="UniProtKB-ARBA"/>
</dbReference>
<feature type="domain" description="Glycosyl transferase family 1" evidence="1">
    <location>
        <begin position="187"/>
        <end position="334"/>
    </location>
</feature>
<dbReference type="PANTHER" id="PTHR12526:SF641">
    <property type="entry name" value="LIPOPOLYSACCHARIDE CORE BIOSYNTHESIS PROTEIN RFAG"/>
    <property type="match status" value="1"/>
</dbReference>
<reference evidence="2 3" key="1">
    <citation type="submission" date="2018-11" db="EMBL/GenBank/DDBJ databases">
        <title>Genomic Encyclopedia of Type Strains, Phase IV (KMG-IV): sequencing the most valuable type-strain genomes for metagenomic binning, comparative biology and taxonomic classification.</title>
        <authorList>
            <person name="Goeker M."/>
        </authorList>
    </citation>
    <scope>NUCLEOTIDE SEQUENCE [LARGE SCALE GENOMIC DNA]</scope>
    <source>
        <strain evidence="2 3">DSM 100316</strain>
    </source>
</reference>
<dbReference type="PANTHER" id="PTHR12526">
    <property type="entry name" value="GLYCOSYLTRANSFERASE"/>
    <property type="match status" value="1"/>
</dbReference>
<evidence type="ECO:0000313" key="3">
    <source>
        <dbReference type="Proteomes" id="UP000275394"/>
    </source>
</evidence>
<accession>A0A3N2DGB1</accession>
<keyword evidence="3" id="KW-1185">Reference proteome</keyword>
<dbReference type="OrthoDB" id="9802524at2"/>
<dbReference type="RefSeq" id="WP_123713400.1">
    <property type="nucleotide sequence ID" value="NZ_RKHR01000006.1"/>
</dbReference>
<dbReference type="GO" id="GO:0016757">
    <property type="term" value="F:glycosyltransferase activity"/>
    <property type="evidence" value="ECO:0007669"/>
    <property type="project" value="InterPro"/>
</dbReference>
<dbReference type="Proteomes" id="UP000275394">
    <property type="component" value="Unassembled WGS sequence"/>
</dbReference>
<organism evidence="2 3">
    <name type="scientific">Sinobacterium caligoides</name>
    <dbReference type="NCBI Taxonomy" id="933926"/>
    <lineage>
        <taxon>Bacteria</taxon>
        <taxon>Pseudomonadati</taxon>
        <taxon>Pseudomonadota</taxon>
        <taxon>Gammaproteobacteria</taxon>
        <taxon>Cellvibrionales</taxon>
        <taxon>Spongiibacteraceae</taxon>
        <taxon>Sinobacterium</taxon>
    </lineage>
</organism>
<dbReference type="EMBL" id="RKHR01000006">
    <property type="protein sequence ID" value="ROR98827.1"/>
    <property type="molecule type" value="Genomic_DNA"/>
</dbReference>
<sequence length="370" mass="40247">MKLAFALFKYFPYGGLQKDMWRIAHACVSLGHEVEIFCGLWQGDRPATIAVHVLGKSGLSNHTKNRRFAEGLAAALTGQGFDRVVGFDKLPGLDWYYAADSCFKTKVEQRGWLYRHSPRAKHFLACEEAVFSPCSTTELLMISASEMAAYQQSYGTVAERFHLLPPGISRDRIAGADANERAATARVGLGVKDDEKLLLMVGSGFKTKGVDRAITALAALAEDQRQRVKLKIAGQDKPARYLALAKKLGVEASVEFLGGRDDVPELLLAADLLIHPAYRENTGTVLLEAMVAGTPVLTTAVCGYAHYITDYQMGAVVASPFSADALQQQLARLLFAEPVDWFGRAQHFATTADIYSMPERAATLITAGGA</sequence>
<dbReference type="Gene3D" id="3.40.50.2000">
    <property type="entry name" value="Glycogen Phosphorylase B"/>
    <property type="match status" value="2"/>
</dbReference>
<proteinExistence type="predicted"/>
<comment type="caution">
    <text evidence="2">The sequence shown here is derived from an EMBL/GenBank/DDBJ whole genome shotgun (WGS) entry which is preliminary data.</text>
</comment>
<evidence type="ECO:0000313" key="2">
    <source>
        <dbReference type="EMBL" id="ROR98827.1"/>
    </source>
</evidence>
<name>A0A3N2DGB1_9GAMM</name>
<dbReference type="Pfam" id="PF00534">
    <property type="entry name" value="Glycos_transf_1"/>
    <property type="match status" value="1"/>
</dbReference>
<evidence type="ECO:0000259" key="1">
    <source>
        <dbReference type="Pfam" id="PF00534"/>
    </source>
</evidence>
<dbReference type="AlphaFoldDB" id="A0A3N2DGB1"/>
<gene>
    <name evidence="2" type="ORF">EDC56_3062</name>
</gene>